<feature type="compositionally biased region" description="Basic residues" evidence="1">
    <location>
        <begin position="76"/>
        <end position="89"/>
    </location>
</feature>
<organism evidence="2 3">
    <name type="scientific">Araneus ventricosus</name>
    <name type="common">Orbweaver spider</name>
    <name type="synonym">Epeira ventricosa</name>
    <dbReference type="NCBI Taxonomy" id="182803"/>
    <lineage>
        <taxon>Eukaryota</taxon>
        <taxon>Metazoa</taxon>
        <taxon>Ecdysozoa</taxon>
        <taxon>Arthropoda</taxon>
        <taxon>Chelicerata</taxon>
        <taxon>Arachnida</taxon>
        <taxon>Araneae</taxon>
        <taxon>Araneomorphae</taxon>
        <taxon>Entelegynae</taxon>
        <taxon>Araneoidea</taxon>
        <taxon>Araneidae</taxon>
        <taxon>Araneus</taxon>
    </lineage>
</organism>
<name>A0A4Y1ZXZ8_ARAVE</name>
<sequence>MAVPSKMTNRVKAKMANPSMLIPELVVLPECHLPFLQFTGTPEKNEHIIKKEIEEKEDKRKLRQLNKAEVNETKRNKPSKNSAKKKKAG</sequence>
<feature type="region of interest" description="Disordered" evidence="1">
    <location>
        <begin position="59"/>
        <end position="89"/>
    </location>
</feature>
<gene>
    <name evidence="2" type="ORF">AVEN_33708_1</name>
</gene>
<accession>A0A4Y1ZXZ8</accession>
<evidence type="ECO:0000256" key="1">
    <source>
        <dbReference type="SAM" id="MobiDB-lite"/>
    </source>
</evidence>
<evidence type="ECO:0000313" key="2">
    <source>
        <dbReference type="EMBL" id="GBL72371.1"/>
    </source>
</evidence>
<protein>
    <submittedName>
        <fullName evidence="2">Uncharacterized protein</fullName>
    </submittedName>
</protein>
<reference evidence="2 3" key="1">
    <citation type="journal article" date="2019" name="Sci. Rep.">
        <title>Orb-weaving spider Araneus ventricosus genome elucidates the spidroin gene catalogue.</title>
        <authorList>
            <person name="Kono N."/>
            <person name="Nakamura H."/>
            <person name="Ohtoshi R."/>
            <person name="Moran D.A.P."/>
            <person name="Shinohara A."/>
            <person name="Yoshida Y."/>
            <person name="Fujiwara M."/>
            <person name="Mori M."/>
            <person name="Tomita M."/>
            <person name="Arakawa K."/>
        </authorList>
    </citation>
    <scope>NUCLEOTIDE SEQUENCE [LARGE SCALE GENOMIC DNA]</scope>
</reference>
<evidence type="ECO:0000313" key="3">
    <source>
        <dbReference type="Proteomes" id="UP000499080"/>
    </source>
</evidence>
<dbReference type="EMBL" id="BGPR01230167">
    <property type="protein sequence ID" value="GBL72371.1"/>
    <property type="molecule type" value="Genomic_DNA"/>
</dbReference>
<proteinExistence type="predicted"/>
<keyword evidence="3" id="KW-1185">Reference proteome</keyword>
<dbReference type="AlphaFoldDB" id="A0A4Y1ZXZ8"/>
<comment type="caution">
    <text evidence="2">The sequence shown here is derived from an EMBL/GenBank/DDBJ whole genome shotgun (WGS) entry which is preliminary data.</text>
</comment>
<dbReference type="Proteomes" id="UP000499080">
    <property type="component" value="Unassembled WGS sequence"/>
</dbReference>